<name>A0AAP0N2R2_9ROSI</name>
<dbReference type="InterPro" id="IPR058922">
    <property type="entry name" value="WHD_DRP"/>
</dbReference>
<evidence type="ECO:0000313" key="10">
    <source>
        <dbReference type="EMBL" id="KAK9230212.1"/>
    </source>
</evidence>
<dbReference type="InterPro" id="IPR042197">
    <property type="entry name" value="Apaf_helical"/>
</dbReference>
<evidence type="ECO:0000256" key="1">
    <source>
        <dbReference type="ARBA" id="ARBA00022614"/>
    </source>
</evidence>
<dbReference type="InterPro" id="IPR032675">
    <property type="entry name" value="LRR_dom_sf"/>
</dbReference>
<keyword evidence="3" id="KW-0547">Nucleotide-binding</keyword>
<dbReference type="Proteomes" id="UP001428341">
    <property type="component" value="Unassembled WGS sequence"/>
</dbReference>
<dbReference type="FunFam" id="3.40.50.300:FF:001091">
    <property type="entry name" value="Probable disease resistance protein At1g61300"/>
    <property type="match status" value="1"/>
</dbReference>
<comment type="caution">
    <text evidence="10">The sequence shown here is derived from an EMBL/GenBank/DDBJ whole genome shotgun (WGS) entry which is preliminary data.</text>
</comment>
<dbReference type="GO" id="GO:0005524">
    <property type="term" value="F:ATP binding"/>
    <property type="evidence" value="ECO:0007669"/>
    <property type="project" value="UniProtKB-KW"/>
</dbReference>
<sequence length="929" mass="106558">MVDAMVSFVLEQLISTALDEAKQQVRLVTGVGKEVEKLKRNFRAIQAVLVDAERRQVKEESVRLWLDELKDASYDMEDVLDEWNTARLKLLIEGVDENALAPKTPVCSFFPLASCSGFKQIFLRRDIAKKIKEMNENLDEIARQKDMFSLSFIRSNEEKSERIPSTSLIDVSEVRGRDEEKNTLKSKLLCESSEQQNAVQVISLVGMGGIGKTTLAQFAYNNNDVINHFEKRIWVCVSDPFDEFRIAKAIIEALEGSTPSLGELNSLLERIYASIARKKFLLVLDDVWTEDYNKWETFQRCLKNGLHGSKILVTTRKMTVAQMMQSNDVILIRELSEQACWSLFEQLAFFGRPSSECEQLIEIGRKIVGKCKGLPLAAKTIGSLLRFKRSSREWQSILDSEIWQLEEFERGLLPPLLLSYNDMPSVIKRSFSYCAIFPKDYNIEKDELIKLWLAQGYIRPKENKELEMIGEEYFDYLAARSFFQEFEREHTEGLVVRCKMHDIVHDFAQYLTKNECLSIEANGHPLSLINNSVEKVRHSMLKLGYDSFPDSIFSAKKLRSFLIHSTNKDLISPVLPVLFDQLTCLRTLKITGISGEKRYFRIIVEIPKEIKKLIHLRFLKLVWLDIEELPETCCELFNLQTLEVLDCRSFRRLPQGFGKLVNLRNLSEFIVSRSGGCKLEDLRQLKHLRGSLKIQGLGNVRDADEAKSAELEKKKNLLDLVLSFDGGQRIGDVNDKAIIEALQPPPNIESLRIEYHYIGISGWPSWIVTLNKLKKLVLYQFYLCDTMPPLGKLASLEIREIRGNWNVKRVGDEFLGVGSGDHLHGIGTSSSVIAFPKLKQVLFYNICHWEEWDLGKGDSITIMPQLKKLEFERCTELKSVPEQLLRSTTLEELSIVECPILVERYKKYTGQDWSLVSHIPSIKIGGYYG</sequence>
<feature type="domain" description="NB-ARC" evidence="6">
    <location>
        <begin position="180"/>
        <end position="349"/>
    </location>
</feature>
<evidence type="ECO:0008006" key="12">
    <source>
        <dbReference type="Google" id="ProtNLM"/>
    </source>
</evidence>
<keyword evidence="1" id="KW-0433">Leucine-rich repeat</keyword>
<dbReference type="SUPFAM" id="SSF52058">
    <property type="entry name" value="L domain-like"/>
    <property type="match status" value="1"/>
</dbReference>
<evidence type="ECO:0000259" key="9">
    <source>
        <dbReference type="Pfam" id="PF25019"/>
    </source>
</evidence>
<dbReference type="Pfam" id="PF18052">
    <property type="entry name" value="Rx_N"/>
    <property type="match status" value="1"/>
</dbReference>
<keyword evidence="4" id="KW-0611">Plant defense</keyword>
<evidence type="ECO:0000256" key="3">
    <source>
        <dbReference type="ARBA" id="ARBA00022741"/>
    </source>
</evidence>
<feature type="domain" description="Disease resistance N-terminal" evidence="7">
    <location>
        <begin position="5"/>
        <end position="89"/>
    </location>
</feature>
<dbReference type="Gene3D" id="1.20.5.4130">
    <property type="match status" value="1"/>
</dbReference>
<dbReference type="GO" id="GO:0043531">
    <property type="term" value="F:ADP binding"/>
    <property type="evidence" value="ECO:0007669"/>
    <property type="project" value="InterPro"/>
</dbReference>
<dbReference type="Gene3D" id="3.40.50.300">
    <property type="entry name" value="P-loop containing nucleotide triphosphate hydrolases"/>
    <property type="match status" value="1"/>
</dbReference>
<dbReference type="PANTHER" id="PTHR36766:SF45">
    <property type="entry name" value="NB-ARC DOMAIN-CONTAINING PROTEIN"/>
    <property type="match status" value="1"/>
</dbReference>
<evidence type="ECO:0000259" key="6">
    <source>
        <dbReference type="Pfam" id="PF00931"/>
    </source>
</evidence>
<dbReference type="InterPro" id="IPR038005">
    <property type="entry name" value="RX-like_CC"/>
</dbReference>
<dbReference type="Gene3D" id="1.10.8.430">
    <property type="entry name" value="Helical domain of apoptotic protease-activating factors"/>
    <property type="match status" value="1"/>
</dbReference>
<protein>
    <recommendedName>
        <fullName evidence="12">Disease resistance protein RGA3</fullName>
    </recommendedName>
</protein>
<evidence type="ECO:0000256" key="4">
    <source>
        <dbReference type="ARBA" id="ARBA00022821"/>
    </source>
</evidence>
<organism evidence="10 11">
    <name type="scientific">Citrus x changshan-huyou</name>
    <dbReference type="NCBI Taxonomy" id="2935761"/>
    <lineage>
        <taxon>Eukaryota</taxon>
        <taxon>Viridiplantae</taxon>
        <taxon>Streptophyta</taxon>
        <taxon>Embryophyta</taxon>
        <taxon>Tracheophyta</taxon>
        <taxon>Spermatophyta</taxon>
        <taxon>Magnoliopsida</taxon>
        <taxon>eudicotyledons</taxon>
        <taxon>Gunneridae</taxon>
        <taxon>Pentapetalae</taxon>
        <taxon>rosids</taxon>
        <taxon>malvids</taxon>
        <taxon>Sapindales</taxon>
        <taxon>Rutaceae</taxon>
        <taxon>Aurantioideae</taxon>
        <taxon>Citrus</taxon>
    </lineage>
</organism>
<dbReference type="GO" id="GO:0051707">
    <property type="term" value="P:response to other organism"/>
    <property type="evidence" value="ECO:0007669"/>
    <property type="project" value="UniProtKB-ARBA"/>
</dbReference>
<evidence type="ECO:0000259" key="7">
    <source>
        <dbReference type="Pfam" id="PF18052"/>
    </source>
</evidence>
<feature type="domain" description="Disease resistance protein winged helix" evidence="8">
    <location>
        <begin position="436"/>
        <end position="508"/>
    </location>
</feature>
<dbReference type="Gene3D" id="3.80.10.10">
    <property type="entry name" value="Ribonuclease Inhibitor"/>
    <property type="match status" value="1"/>
</dbReference>
<accession>A0AAP0N2R2</accession>
<dbReference type="PRINTS" id="PR00364">
    <property type="entry name" value="DISEASERSIST"/>
</dbReference>
<reference evidence="10 11" key="1">
    <citation type="submission" date="2024-05" db="EMBL/GenBank/DDBJ databases">
        <title>Haplotype-resolved chromosome-level genome assembly of Huyou (Citrus changshanensis).</title>
        <authorList>
            <person name="Miao C."/>
            <person name="Chen W."/>
            <person name="Wu Y."/>
            <person name="Wang L."/>
            <person name="Zhao S."/>
            <person name="Grierson D."/>
            <person name="Xu C."/>
            <person name="Chen K."/>
        </authorList>
    </citation>
    <scope>NUCLEOTIDE SEQUENCE [LARGE SCALE GENOMIC DNA]</scope>
    <source>
        <strain evidence="10">01-14</strain>
        <tissue evidence="10">Leaf</tissue>
    </source>
</reference>
<evidence type="ECO:0000259" key="8">
    <source>
        <dbReference type="Pfam" id="PF23559"/>
    </source>
</evidence>
<evidence type="ECO:0000256" key="2">
    <source>
        <dbReference type="ARBA" id="ARBA00022737"/>
    </source>
</evidence>
<dbReference type="AlphaFoldDB" id="A0AAP0N2R2"/>
<dbReference type="FunFam" id="1.10.10.10:FF:000322">
    <property type="entry name" value="Probable disease resistance protein At1g63360"/>
    <property type="match status" value="1"/>
</dbReference>
<dbReference type="InterPro" id="IPR027417">
    <property type="entry name" value="P-loop_NTPase"/>
</dbReference>
<dbReference type="InterPro" id="IPR056789">
    <property type="entry name" value="LRR_R13L1-DRL21"/>
</dbReference>
<keyword evidence="5" id="KW-0067">ATP-binding</keyword>
<dbReference type="GO" id="GO:0006952">
    <property type="term" value="P:defense response"/>
    <property type="evidence" value="ECO:0007669"/>
    <property type="project" value="UniProtKB-KW"/>
</dbReference>
<evidence type="ECO:0000313" key="11">
    <source>
        <dbReference type="Proteomes" id="UP001428341"/>
    </source>
</evidence>
<dbReference type="CDD" id="cd14798">
    <property type="entry name" value="RX-CC_like"/>
    <property type="match status" value="1"/>
</dbReference>
<proteinExistence type="predicted"/>
<dbReference type="PANTHER" id="PTHR36766">
    <property type="entry name" value="PLANT BROAD-SPECTRUM MILDEW RESISTANCE PROTEIN RPW8"/>
    <property type="match status" value="1"/>
</dbReference>
<feature type="domain" description="R13L1/DRL21-like LRR repeat region" evidence="9">
    <location>
        <begin position="679"/>
        <end position="799"/>
    </location>
</feature>
<dbReference type="InterPro" id="IPR002182">
    <property type="entry name" value="NB-ARC"/>
</dbReference>
<dbReference type="InterPro" id="IPR036388">
    <property type="entry name" value="WH-like_DNA-bd_sf"/>
</dbReference>
<dbReference type="Gene3D" id="1.10.10.10">
    <property type="entry name" value="Winged helix-like DNA-binding domain superfamily/Winged helix DNA-binding domain"/>
    <property type="match status" value="1"/>
</dbReference>
<evidence type="ECO:0000256" key="5">
    <source>
        <dbReference type="ARBA" id="ARBA00022840"/>
    </source>
</evidence>
<dbReference type="InterPro" id="IPR041118">
    <property type="entry name" value="Rx_N"/>
</dbReference>
<dbReference type="EMBL" id="JBCGBO010000001">
    <property type="protein sequence ID" value="KAK9230212.1"/>
    <property type="molecule type" value="Genomic_DNA"/>
</dbReference>
<dbReference type="Pfam" id="PF00931">
    <property type="entry name" value="NB-ARC"/>
    <property type="match status" value="1"/>
</dbReference>
<dbReference type="Pfam" id="PF25019">
    <property type="entry name" value="LRR_R13L1-DRL21"/>
    <property type="match status" value="1"/>
</dbReference>
<gene>
    <name evidence="10" type="ORF">WN944_023179</name>
</gene>
<dbReference type="SUPFAM" id="SSF52540">
    <property type="entry name" value="P-loop containing nucleoside triphosphate hydrolases"/>
    <property type="match status" value="1"/>
</dbReference>
<keyword evidence="11" id="KW-1185">Reference proteome</keyword>
<keyword evidence="2" id="KW-0677">Repeat</keyword>
<dbReference type="Pfam" id="PF23559">
    <property type="entry name" value="WHD_DRP"/>
    <property type="match status" value="1"/>
</dbReference>